<organism evidence="11 12">
    <name type="scientific">Hyphobacterium marinum</name>
    <dbReference type="NCBI Taxonomy" id="3116574"/>
    <lineage>
        <taxon>Bacteria</taxon>
        <taxon>Pseudomonadati</taxon>
        <taxon>Pseudomonadota</taxon>
        <taxon>Alphaproteobacteria</taxon>
        <taxon>Maricaulales</taxon>
        <taxon>Maricaulaceae</taxon>
        <taxon>Hyphobacterium</taxon>
    </lineage>
</organism>
<dbReference type="InterPro" id="IPR042233">
    <property type="entry name" value="Cell_div_ZapA_N"/>
</dbReference>
<dbReference type="PANTHER" id="PTHR34981:SF1">
    <property type="entry name" value="CELL DIVISION PROTEIN ZAPA"/>
    <property type="match status" value="1"/>
</dbReference>
<comment type="subunit">
    <text evidence="8">Homodimer. Interacts with FtsZ.</text>
</comment>
<keyword evidence="6" id="KW-0131">Cell cycle</keyword>
<dbReference type="PANTHER" id="PTHR34981">
    <property type="entry name" value="CELL DIVISION PROTEIN ZAPA"/>
    <property type="match status" value="1"/>
</dbReference>
<sequence>MGKVSVSLNGRAFTIGCEDGQEPYLRELARHLDGHIQNLSGQVGQIGDLRLLLMASLVVADELREAEKKTEALEAQVDRLKSDGMGQNQRENAGRERAAKAINEAAARLEQLATEAGA</sequence>
<dbReference type="InterPro" id="IPR007838">
    <property type="entry name" value="Cell_div_ZapA-like"/>
</dbReference>
<evidence type="ECO:0000256" key="3">
    <source>
        <dbReference type="ARBA" id="ARBA00022490"/>
    </source>
</evidence>
<name>A0ABU7LYT1_9PROT</name>
<comment type="caution">
    <text evidence="11">The sequence shown here is derived from an EMBL/GenBank/DDBJ whole genome shotgun (WGS) entry which is preliminary data.</text>
</comment>
<evidence type="ECO:0000313" key="11">
    <source>
        <dbReference type="EMBL" id="MEE2566432.1"/>
    </source>
</evidence>
<comment type="function">
    <text evidence="7">Activator of cell division through the inhibition of FtsZ GTPase activity, therefore promoting FtsZ assembly into bundles of protofilaments necessary for the formation of the division Z ring. It is recruited early at mid-cell but it is not essential for cell division.</text>
</comment>
<dbReference type="EMBL" id="JAZDRO010000002">
    <property type="protein sequence ID" value="MEE2566432.1"/>
    <property type="molecule type" value="Genomic_DNA"/>
</dbReference>
<feature type="region of interest" description="Disordered" evidence="10">
    <location>
        <begin position="78"/>
        <end position="97"/>
    </location>
</feature>
<dbReference type="RefSeq" id="WP_330195973.1">
    <property type="nucleotide sequence ID" value="NZ_JAZDRO010000002.1"/>
</dbReference>
<evidence type="ECO:0000313" key="12">
    <source>
        <dbReference type="Proteomes" id="UP001310692"/>
    </source>
</evidence>
<dbReference type="GO" id="GO:0051301">
    <property type="term" value="P:cell division"/>
    <property type="evidence" value="ECO:0007669"/>
    <property type="project" value="UniProtKB-KW"/>
</dbReference>
<evidence type="ECO:0000256" key="6">
    <source>
        <dbReference type="ARBA" id="ARBA00023306"/>
    </source>
</evidence>
<keyword evidence="3" id="KW-0963">Cytoplasm</keyword>
<keyword evidence="4 11" id="KW-0132">Cell division</keyword>
<accession>A0ABU7LYT1</accession>
<dbReference type="Pfam" id="PF05164">
    <property type="entry name" value="ZapA"/>
    <property type="match status" value="1"/>
</dbReference>
<keyword evidence="12" id="KW-1185">Reference proteome</keyword>
<evidence type="ECO:0000256" key="7">
    <source>
        <dbReference type="ARBA" id="ARBA00024910"/>
    </source>
</evidence>
<comment type="subcellular location">
    <subcellularLocation>
        <location evidence="1">Cytoplasm</location>
    </subcellularLocation>
</comment>
<dbReference type="Gene3D" id="3.30.160.880">
    <property type="entry name" value="Cell division protein ZapA protomer, N-terminal domain"/>
    <property type="match status" value="1"/>
</dbReference>
<evidence type="ECO:0000256" key="10">
    <source>
        <dbReference type="SAM" id="MobiDB-lite"/>
    </source>
</evidence>
<protein>
    <recommendedName>
        <fullName evidence="2">Cell division protein ZapA</fullName>
    </recommendedName>
    <alternativeName>
        <fullName evidence="9">Z ring-associated protein ZapA</fullName>
    </alternativeName>
</protein>
<dbReference type="SUPFAM" id="SSF102829">
    <property type="entry name" value="Cell division protein ZapA-like"/>
    <property type="match status" value="1"/>
</dbReference>
<dbReference type="InterPro" id="IPR036192">
    <property type="entry name" value="Cell_div_ZapA-like_sf"/>
</dbReference>
<keyword evidence="5" id="KW-0717">Septation</keyword>
<evidence type="ECO:0000256" key="8">
    <source>
        <dbReference type="ARBA" id="ARBA00026068"/>
    </source>
</evidence>
<evidence type="ECO:0000256" key="5">
    <source>
        <dbReference type="ARBA" id="ARBA00023210"/>
    </source>
</evidence>
<gene>
    <name evidence="11" type="ORF">V0U35_07035</name>
</gene>
<dbReference type="Proteomes" id="UP001310692">
    <property type="component" value="Unassembled WGS sequence"/>
</dbReference>
<evidence type="ECO:0000256" key="2">
    <source>
        <dbReference type="ARBA" id="ARBA00015195"/>
    </source>
</evidence>
<evidence type="ECO:0000256" key="4">
    <source>
        <dbReference type="ARBA" id="ARBA00022618"/>
    </source>
</evidence>
<evidence type="ECO:0000256" key="1">
    <source>
        <dbReference type="ARBA" id="ARBA00004496"/>
    </source>
</evidence>
<proteinExistence type="predicted"/>
<reference evidence="11 12" key="1">
    <citation type="submission" date="2024-01" db="EMBL/GenBank/DDBJ databases">
        <title>Hyphobacterium bacterium isolated from marine sediment.</title>
        <authorList>
            <person name="Zhao S."/>
        </authorList>
    </citation>
    <scope>NUCLEOTIDE SEQUENCE [LARGE SCALE GENOMIC DNA]</scope>
    <source>
        <strain evidence="11 12">Y60-23</strain>
    </source>
</reference>
<evidence type="ECO:0000256" key="9">
    <source>
        <dbReference type="ARBA" id="ARBA00033158"/>
    </source>
</evidence>